<keyword evidence="3" id="KW-0233">DNA recombination</keyword>
<comment type="caution">
    <text evidence="6">The sequence shown here is derived from an EMBL/GenBank/DDBJ whole genome shotgun (WGS) entry which is preliminary data.</text>
</comment>
<evidence type="ECO:0000259" key="5">
    <source>
        <dbReference type="PROSITE" id="PS51736"/>
    </source>
</evidence>
<evidence type="ECO:0000313" key="6">
    <source>
        <dbReference type="EMBL" id="NYE06947.1"/>
    </source>
</evidence>
<sequence>MNENNRKHVVIYARVSSHEQKMIGDLLRQIDFMKDKMDLESFEQVTIIEDVGSGLNDKRKGLVKIMKLAQEGILSDLAIRYRDRLTRFGFHYLQMFFESHHVTLHILDNQTDEKSIQEELVEDLIAIITSFSDKLYGTRSHKNKIVEEKVKGVLEDVANLPHENSKHFTT</sequence>
<dbReference type="PROSITE" id="PS51736">
    <property type="entry name" value="RECOMBINASES_3"/>
    <property type="match status" value="1"/>
</dbReference>
<proteinExistence type="predicted"/>
<keyword evidence="1" id="KW-0229">DNA integration</keyword>
<dbReference type="Pfam" id="PF00239">
    <property type="entry name" value="Resolvase"/>
    <property type="match status" value="1"/>
</dbReference>
<dbReference type="AlphaFoldDB" id="A0A852TH82"/>
<dbReference type="Gene3D" id="3.40.50.1390">
    <property type="entry name" value="Resolvase, N-terminal catalytic domain"/>
    <property type="match status" value="1"/>
</dbReference>
<dbReference type="GO" id="GO:0015074">
    <property type="term" value="P:DNA integration"/>
    <property type="evidence" value="ECO:0007669"/>
    <property type="project" value="UniProtKB-KW"/>
</dbReference>
<evidence type="ECO:0000256" key="2">
    <source>
        <dbReference type="ARBA" id="ARBA00023125"/>
    </source>
</evidence>
<dbReference type="PROSITE" id="PS00397">
    <property type="entry name" value="RECOMBINASES_1"/>
    <property type="match status" value="1"/>
</dbReference>
<dbReference type="Proteomes" id="UP000548423">
    <property type="component" value="Unassembled WGS sequence"/>
</dbReference>
<evidence type="ECO:0000256" key="3">
    <source>
        <dbReference type="ARBA" id="ARBA00023172"/>
    </source>
</evidence>
<dbReference type="InterPro" id="IPR006119">
    <property type="entry name" value="Resolv_N"/>
</dbReference>
<dbReference type="GO" id="GO:0000150">
    <property type="term" value="F:DNA strand exchange activity"/>
    <property type="evidence" value="ECO:0007669"/>
    <property type="project" value="InterPro"/>
</dbReference>
<dbReference type="SMART" id="SM00857">
    <property type="entry name" value="Resolvase"/>
    <property type="match status" value="1"/>
</dbReference>
<evidence type="ECO:0000256" key="1">
    <source>
        <dbReference type="ARBA" id="ARBA00022908"/>
    </source>
</evidence>
<evidence type="ECO:0000313" key="7">
    <source>
        <dbReference type="Proteomes" id="UP000548423"/>
    </source>
</evidence>
<dbReference type="SUPFAM" id="SSF53041">
    <property type="entry name" value="Resolvase-like"/>
    <property type="match status" value="1"/>
</dbReference>
<feature type="domain" description="Resolvase/invertase-type recombinase catalytic" evidence="5">
    <location>
        <begin position="8"/>
        <end position="152"/>
    </location>
</feature>
<gene>
    <name evidence="6" type="ORF">F4694_003727</name>
</gene>
<dbReference type="NCBIfam" id="NF033518">
    <property type="entry name" value="transpos_IS607"/>
    <property type="match status" value="1"/>
</dbReference>
<dbReference type="InterPro" id="IPR048046">
    <property type="entry name" value="Transpos_IS607"/>
</dbReference>
<dbReference type="InterPro" id="IPR006118">
    <property type="entry name" value="Recombinase_CS"/>
</dbReference>
<evidence type="ECO:0000256" key="4">
    <source>
        <dbReference type="PROSITE-ProRule" id="PRU10137"/>
    </source>
</evidence>
<accession>A0A852TH82</accession>
<dbReference type="InterPro" id="IPR050639">
    <property type="entry name" value="SSR_resolvase"/>
</dbReference>
<dbReference type="InterPro" id="IPR036162">
    <property type="entry name" value="Resolvase-like_N_sf"/>
</dbReference>
<dbReference type="PANTHER" id="PTHR30461:SF2">
    <property type="entry name" value="SERINE RECOMBINASE PINE-RELATED"/>
    <property type="match status" value="1"/>
</dbReference>
<dbReference type="GO" id="GO:0003677">
    <property type="term" value="F:DNA binding"/>
    <property type="evidence" value="ECO:0007669"/>
    <property type="project" value="UniProtKB-KW"/>
</dbReference>
<organism evidence="6 7">
    <name type="scientific">Neobacillus niacini</name>
    <dbReference type="NCBI Taxonomy" id="86668"/>
    <lineage>
        <taxon>Bacteria</taxon>
        <taxon>Bacillati</taxon>
        <taxon>Bacillota</taxon>
        <taxon>Bacilli</taxon>
        <taxon>Bacillales</taxon>
        <taxon>Bacillaceae</taxon>
        <taxon>Neobacillus</taxon>
    </lineage>
</organism>
<protein>
    <submittedName>
        <fullName evidence="6">Site-specific integrase-resolvase</fullName>
    </submittedName>
</protein>
<reference evidence="7" key="1">
    <citation type="submission" date="2020-07" db="EMBL/GenBank/DDBJ databases">
        <authorList>
            <person name="Partida-Martinez L."/>
            <person name="Huntemann M."/>
            <person name="Clum A."/>
            <person name="Wang J."/>
            <person name="Palaniappan K."/>
            <person name="Ritter S."/>
            <person name="Chen I.-M."/>
            <person name="Stamatis D."/>
            <person name="Reddy T."/>
            <person name="O'Malley R."/>
            <person name="Daum C."/>
            <person name="Shapiro N."/>
            <person name="Ivanova N."/>
            <person name="Kyrpides N."/>
            <person name="Woyke T."/>
        </authorList>
    </citation>
    <scope>NUCLEOTIDE SEQUENCE [LARGE SCALE GENOMIC DNA]</scope>
    <source>
        <strain evidence="7">AT2.8</strain>
    </source>
</reference>
<keyword evidence="2" id="KW-0238">DNA-binding</keyword>
<feature type="active site" description="O-(5'-phospho-DNA)-serine intermediate" evidence="4">
    <location>
        <position position="16"/>
    </location>
</feature>
<reference evidence="7" key="2">
    <citation type="submission" date="2020-08" db="EMBL/GenBank/DDBJ databases">
        <title>The Agave Microbiome: Exploring the role of microbial communities in plant adaptations to desert environments.</title>
        <authorList>
            <person name="Partida-Martinez L.P."/>
        </authorList>
    </citation>
    <scope>NUCLEOTIDE SEQUENCE [LARGE SCALE GENOMIC DNA]</scope>
    <source>
        <strain evidence="7">AT2.8</strain>
    </source>
</reference>
<name>A0A852TH82_9BACI</name>
<dbReference type="Gene3D" id="1.10.287.2170">
    <property type="match status" value="1"/>
</dbReference>
<dbReference type="EMBL" id="JACCBX010000007">
    <property type="protein sequence ID" value="NYE06947.1"/>
    <property type="molecule type" value="Genomic_DNA"/>
</dbReference>
<dbReference type="PANTHER" id="PTHR30461">
    <property type="entry name" value="DNA-INVERTASE FROM LAMBDOID PROPHAGE"/>
    <property type="match status" value="1"/>
</dbReference>